<keyword evidence="5" id="KW-1133">Transmembrane helix</keyword>
<dbReference type="GO" id="GO:0038023">
    <property type="term" value="F:signaling receptor activity"/>
    <property type="evidence" value="ECO:0007669"/>
    <property type="project" value="InterPro"/>
</dbReference>
<dbReference type="GO" id="GO:0071939">
    <property type="term" value="P:vitamin A import into cell"/>
    <property type="evidence" value="ECO:0007669"/>
    <property type="project" value="TreeGrafter"/>
</dbReference>
<gene>
    <name evidence="8" type="ORF">PACLA_8A031400</name>
</gene>
<evidence type="ECO:0000313" key="8">
    <source>
        <dbReference type="EMBL" id="CAB3982864.1"/>
    </source>
</evidence>
<evidence type="ECO:0000313" key="9">
    <source>
        <dbReference type="Proteomes" id="UP001152795"/>
    </source>
</evidence>
<evidence type="ECO:0000256" key="2">
    <source>
        <dbReference type="ARBA" id="ARBA00022448"/>
    </source>
</evidence>
<accession>A0A6S7FSF1</accession>
<dbReference type="PANTHER" id="PTHR21444:SF15">
    <property type="entry name" value="RECEPTOR FOR RETINOL UPTAKE STRA6"/>
    <property type="match status" value="1"/>
</dbReference>
<reference evidence="8" key="1">
    <citation type="submission" date="2020-04" db="EMBL/GenBank/DDBJ databases">
        <authorList>
            <person name="Alioto T."/>
            <person name="Alioto T."/>
            <person name="Gomez Garrido J."/>
        </authorList>
    </citation>
    <scope>NUCLEOTIDE SEQUENCE</scope>
    <source>
        <strain evidence="8">A484AB</strain>
    </source>
</reference>
<keyword evidence="6" id="KW-0472">Membrane</keyword>
<dbReference type="InterPro" id="IPR026612">
    <property type="entry name" value="STRA6-like"/>
</dbReference>
<name>A0A6S7FSF1_PARCT</name>
<comment type="subcellular location">
    <subcellularLocation>
        <location evidence="1">Cell membrane</location>
        <topology evidence="1">Multi-pass membrane protein</topology>
    </subcellularLocation>
</comment>
<protein>
    <submittedName>
        <fullName evidence="8">Uncharacterized protein</fullName>
    </submittedName>
</protein>
<evidence type="ECO:0000256" key="3">
    <source>
        <dbReference type="ARBA" id="ARBA00022475"/>
    </source>
</evidence>
<organism evidence="8 9">
    <name type="scientific">Paramuricea clavata</name>
    <name type="common">Red gorgonian</name>
    <name type="synonym">Violescent sea-whip</name>
    <dbReference type="NCBI Taxonomy" id="317549"/>
    <lineage>
        <taxon>Eukaryota</taxon>
        <taxon>Metazoa</taxon>
        <taxon>Cnidaria</taxon>
        <taxon>Anthozoa</taxon>
        <taxon>Octocorallia</taxon>
        <taxon>Malacalcyonacea</taxon>
        <taxon>Plexauridae</taxon>
        <taxon>Paramuricea</taxon>
    </lineage>
</organism>
<evidence type="ECO:0000256" key="7">
    <source>
        <dbReference type="ARBA" id="ARBA00023170"/>
    </source>
</evidence>
<evidence type="ECO:0000256" key="4">
    <source>
        <dbReference type="ARBA" id="ARBA00022692"/>
    </source>
</evidence>
<dbReference type="EMBL" id="CACRXK020000548">
    <property type="protein sequence ID" value="CAB3982864.1"/>
    <property type="molecule type" value="Genomic_DNA"/>
</dbReference>
<keyword evidence="9" id="KW-1185">Reference proteome</keyword>
<sequence length="409" mass="46429">MSKIKASTCFLGRLELPVKANPYALFQGIIITVLAFLRKRTSFKKDVWGGRPGLVVPIDFLGIDNDRLAIMCVFGAATGSIFNLITVRDVGQNVWGTAFLSIGTALEVAFLYYPYFGCLASYHRIIGALMGLPYAVVYFSISMTADLQKCNDITTWNEYVEKILPKIPTMLCQLFIMGKFILVLYKEIKEYGIFGMQLFSHDDEHVHEHVKLIRPWLSDHVKDLIKSKPARQYSGIEFYLRKIYNPEKNFKFSTQTVSVVMICCILLYNISIELVFTSSYLLDQVRKATDKGLADNVADPLRGVLGSMIAATILAAIFCMVSLVRFMENHKNCMLRMFKGDKSFIPKKISASQFMIGKGLRYSSYQIGYFLWGYILLFLLFLVICVVLYAFISYKIVQDYVVKFIKGGG</sequence>
<comment type="caution">
    <text evidence="8">The sequence shown here is derived from an EMBL/GenBank/DDBJ whole genome shotgun (WGS) entry which is preliminary data.</text>
</comment>
<keyword evidence="4" id="KW-0812">Transmembrane</keyword>
<dbReference type="GO" id="GO:0034632">
    <property type="term" value="F:retinol transmembrane transporter activity"/>
    <property type="evidence" value="ECO:0007669"/>
    <property type="project" value="InterPro"/>
</dbReference>
<keyword evidence="2" id="KW-0813">Transport</keyword>
<dbReference type="OrthoDB" id="5985994at2759"/>
<evidence type="ECO:0000256" key="1">
    <source>
        <dbReference type="ARBA" id="ARBA00004651"/>
    </source>
</evidence>
<keyword evidence="7" id="KW-0675">Receptor</keyword>
<keyword evidence="3" id="KW-1003">Cell membrane</keyword>
<dbReference type="PANTHER" id="PTHR21444">
    <property type="entry name" value="COILED-COIL DOMAIN-CONTAINING PROTEIN 180"/>
    <property type="match status" value="1"/>
</dbReference>
<dbReference type="Proteomes" id="UP001152795">
    <property type="component" value="Unassembled WGS sequence"/>
</dbReference>
<dbReference type="GO" id="GO:0005886">
    <property type="term" value="C:plasma membrane"/>
    <property type="evidence" value="ECO:0007669"/>
    <property type="project" value="UniProtKB-SubCell"/>
</dbReference>
<proteinExistence type="predicted"/>
<evidence type="ECO:0000256" key="6">
    <source>
        <dbReference type="ARBA" id="ARBA00023136"/>
    </source>
</evidence>
<dbReference type="AlphaFoldDB" id="A0A6S7FSF1"/>
<dbReference type="Pfam" id="PF14752">
    <property type="entry name" value="RBP_receptor"/>
    <property type="match status" value="1"/>
</dbReference>
<evidence type="ECO:0000256" key="5">
    <source>
        <dbReference type="ARBA" id="ARBA00022989"/>
    </source>
</evidence>